<feature type="transmembrane region" description="Helical" evidence="7">
    <location>
        <begin position="63"/>
        <end position="81"/>
    </location>
</feature>
<evidence type="ECO:0000256" key="4">
    <source>
        <dbReference type="ARBA" id="ARBA00022692"/>
    </source>
</evidence>
<evidence type="ECO:0000256" key="1">
    <source>
        <dbReference type="ARBA" id="ARBA00004141"/>
    </source>
</evidence>
<protein>
    <recommendedName>
        <fullName evidence="10">Transporter</fullName>
    </recommendedName>
</protein>
<comment type="subcellular location">
    <subcellularLocation>
        <location evidence="1">Membrane</location>
        <topology evidence="1">Multi-pass membrane protein</topology>
    </subcellularLocation>
</comment>
<reference evidence="8 9" key="1">
    <citation type="submission" date="2015-01" db="EMBL/GenBank/DDBJ databases">
        <title>Draft Genome Sequences of Four Bacillus thermoamylovorans Strains, Isolated From Food Products.</title>
        <authorList>
            <person name="Krawcyk A.O."/>
            <person name="Berendsen E.M."/>
            <person name="Eijlander R.T."/>
            <person name="de Jong A."/>
            <person name="Wells-Bennik M."/>
            <person name="Kuipers O.P."/>
        </authorList>
    </citation>
    <scope>NUCLEOTIDE SEQUENCE [LARGE SCALE GENOMIC DNA]</scope>
    <source>
        <strain evidence="8 9">B4167</strain>
    </source>
</reference>
<keyword evidence="2" id="KW-0813">Transport</keyword>
<evidence type="ECO:0000256" key="7">
    <source>
        <dbReference type="SAM" id="Phobius"/>
    </source>
</evidence>
<dbReference type="PANTHER" id="PTHR36838">
    <property type="entry name" value="AUXIN EFFLUX CARRIER FAMILY PROTEIN"/>
    <property type="match status" value="1"/>
</dbReference>
<keyword evidence="4 7" id="KW-0812">Transmembrane</keyword>
<sequence>MIQELFTTLFHVIVPLSLPVIAGVLLDRYKQIDIGPLVTLVLYYLTPVLIFERLMKADVSYHDVYVTLAYSLLSLLFLWAVSNGFGKLFKLSSSDTAGLTLISAFTNSVNYGIPLILLAFGQAGLDKATV</sequence>
<organism evidence="8 9">
    <name type="scientific">Caldibacillus thermoamylovorans</name>
    <dbReference type="NCBI Taxonomy" id="35841"/>
    <lineage>
        <taxon>Bacteria</taxon>
        <taxon>Bacillati</taxon>
        <taxon>Bacillota</taxon>
        <taxon>Bacilli</taxon>
        <taxon>Bacillales</taxon>
        <taxon>Bacillaceae</taxon>
        <taxon>Caldibacillus</taxon>
    </lineage>
</organism>
<evidence type="ECO:0000256" key="6">
    <source>
        <dbReference type="ARBA" id="ARBA00023136"/>
    </source>
</evidence>
<comment type="caution">
    <text evidence="8">The sequence shown here is derived from an EMBL/GenBank/DDBJ whole genome shotgun (WGS) entry which is preliminary data.</text>
</comment>
<feature type="transmembrane region" description="Helical" evidence="7">
    <location>
        <begin position="5"/>
        <end position="26"/>
    </location>
</feature>
<evidence type="ECO:0000256" key="2">
    <source>
        <dbReference type="ARBA" id="ARBA00022448"/>
    </source>
</evidence>
<feature type="transmembrane region" description="Helical" evidence="7">
    <location>
        <begin position="32"/>
        <end position="51"/>
    </location>
</feature>
<dbReference type="Proteomes" id="UP000032076">
    <property type="component" value="Unassembled WGS sequence"/>
</dbReference>
<dbReference type="Pfam" id="PF03547">
    <property type="entry name" value="Mem_trans"/>
    <property type="match status" value="1"/>
</dbReference>
<feature type="transmembrane region" description="Helical" evidence="7">
    <location>
        <begin position="101"/>
        <end position="120"/>
    </location>
</feature>
<gene>
    <name evidence="8" type="ORF">B4167_1371</name>
</gene>
<evidence type="ECO:0000256" key="3">
    <source>
        <dbReference type="ARBA" id="ARBA00022475"/>
    </source>
</evidence>
<keyword evidence="5 7" id="KW-1133">Transmembrane helix</keyword>
<evidence type="ECO:0000313" key="9">
    <source>
        <dbReference type="Proteomes" id="UP000032076"/>
    </source>
</evidence>
<dbReference type="InterPro" id="IPR004776">
    <property type="entry name" value="Mem_transp_PIN-like"/>
</dbReference>
<accession>A0ABD4ABB7</accession>
<evidence type="ECO:0008006" key="10">
    <source>
        <dbReference type="Google" id="ProtNLM"/>
    </source>
</evidence>
<name>A0ABD4ABB7_9BACI</name>
<evidence type="ECO:0000313" key="8">
    <source>
        <dbReference type="EMBL" id="KIO74418.1"/>
    </source>
</evidence>
<dbReference type="AlphaFoldDB" id="A0ABD4ABB7"/>
<dbReference type="GO" id="GO:0016020">
    <property type="term" value="C:membrane"/>
    <property type="evidence" value="ECO:0007669"/>
    <property type="project" value="UniProtKB-SubCell"/>
</dbReference>
<keyword evidence="6 7" id="KW-0472">Membrane</keyword>
<keyword evidence="3" id="KW-1003">Cell membrane</keyword>
<proteinExistence type="predicted"/>
<dbReference type="PANTHER" id="PTHR36838:SF1">
    <property type="entry name" value="SLR1864 PROTEIN"/>
    <property type="match status" value="1"/>
</dbReference>
<dbReference type="RefSeq" id="WP_311316043.1">
    <property type="nucleotide sequence ID" value="NZ_CP023704.1"/>
</dbReference>
<dbReference type="EMBL" id="JXLU01000002">
    <property type="protein sequence ID" value="KIO74418.1"/>
    <property type="molecule type" value="Genomic_DNA"/>
</dbReference>
<evidence type="ECO:0000256" key="5">
    <source>
        <dbReference type="ARBA" id="ARBA00022989"/>
    </source>
</evidence>